<keyword evidence="1 4" id="KW-0479">Metal-binding</keyword>
<dbReference type="InterPro" id="IPR013154">
    <property type="entry name" value="ADH-like_N"/>
</dbReference>
<dbReference type="AlphaFoldDB" id="A0A4R1RW34"/>
<dbReference type="GO" id="GO:0008270">
    <property type="term" value="F:zinc ion binding"/>
    <property type="evidence" value="ECO:0007669"/>
    <property type="project" value="InterPro"/>
</dbReference>
<dbReference type="SUPFAM" id="SSF51735">
    <property type="entry name" value="NAD(P)-binding Rossmann-fold domains"/>
    <property type="match status" value="1"/>
</dbReference>
<dbReference type="PANTHER" id="PTHR43401">
    <property type="entry name" value="L-THREONINE 3-DEHYDROGENASE"/>
    <property type="match status" value="1"/>
</dbReference>
<evidence type="ECO:0000256" key="4">
    <source>
        <dbReference type="RuleBase" id="RU361277"/>
    </source>
</evidence>
<evidence type="ECO:0000256" key="3">
    <source>
        <dbReference type="ARBA" id="ARBA00023002"/>
    </source>
</evidence>
<dbReference type="Gene3D" id="3.40.50.720">
    <property type="entry name" value="NAD(P)-binding Rossmann-like Domain"/>
    <property type="match status" value="1"/>
</dbReference>
<evidence type="ECO:0000313" key="7">
    <source>
        <dbReference type="EMBL" id="TCL70885.1"/>
    </source>
</evidence>
<keyword evidence="5" id="KW-0812">Transmembrane</keyword>
<feature type="transmembrane region" description="Helical" evidence="5">
    <location>
        <begin position="132"/>
        <end position="151"/>
    </location>
</feature>
<dbReference type="InterPro" id="IPR013149">
    <property type="entry name" value="ADH-like_C"/>
</dbReference>
<comment type="cofactor">
    <cofactor evidence="4">
        <name>Zn(2+)</name>
        <dbReference type="ChEBI" id="CHEBI:29105"/>
    </cofactor>
</comment>
<dbReference type="InterPro" id="IPR002328">
    <property type="entry name" value="ADH_Zn_CS"/>
</dbReference>
<dbReference type="PROSITE" id="PS00059">
    <property type="entry name" value="ADH_ZINC"/>
    <property type="match status" value="1"/>
</dbReference>
<reference evidence="7 8" key="1">
    <citation type="submission" date="2019-03" db="EMBL/GenBank/DDBJ databases">
        <title>Genomic Encyclopedia of Type Strains, Phase IV (KMG-IV): sequencing the most valuable type-strain genomes for metagenomic binning, comparative biology and taxonomic classification.</title>
        <authorList>
            <person name="Goeker M."/>
        </authorList>
    </citation>
    <scope>NUCLEOTIDE SEQUENCE [LARGE SCALE GENOMIC DNA]</scope>
    <source>
        <strain evidence="7 8">LX-B</strain>
    </source>
</reference>
<protein>
    <submittedName>
        <fullName evidence="7">Threonine dehydrogenase-like Zn-dependent dehydrogenase</fullName>
    </submittedName>
</protein>
<evidence type="ECO:0000259" key="6">
    <source>
        <dbReference type="SMART" id="SM00829"/>
    </source>
</evidence>
<proteinExistence type="inferred from homology"/>
<comment type="caution">
    <text evidence="7">The sequence shown here is derived from an EMBL/GenBank/DDBJ whole genome shotgun (WGS) entry which is preliminary data.</text>
</comment>
<keyword evidence="5" id="KW-1133">Transmembrane helix</keyword>
<dbReference type="SMART" id="SM00829">
    <property type="entry name" value="PKS_ER"/>
    <property type="match status" value="1"/>
</dbReference>
<dbReference type="Gene3D" id="3.90.180.10">
    <property type="entry name" value="Medium-chain alcohol dehydrogenases, catalytic domain"/>
    <property type="match status" value="2"/>
</dbReference>
<dbReference type="InterPro" id="IPR036291">
    <property type="entry name" value="NAD(P)-bd_dom_sf"/>
</dbReference>
<evidence type="ECO:0000256" key="2">
    <source>
        <dbReference type="ARBA" id="ARBA00022833"/>
    </source>
</evidence>
<dbReference type="PANTHER" id="PTHR43401:SF2">
    <property type="entry name" value="L-THREONINE 3-DEHYDROGENASE"/>
    <property type="match status" value="1"/>
</dbReference>
<dbReference type="Proteomes" id="UP000295008">
    <property type="component" value="Unassembled WGS sequence"/>
</dbReference>
<keyword evidence="5" id="KW-0472">Membrane</keyword>
<keyword evidence="8" id="KW-1185">Reference proteome</keyword>
<organism evidence="7 8">
    <name type="scientific">Hydrogenispora ethanolica</name>
    <dbReference type="NCBI Taxonomy" id="1082276"/>
    <lineage>
        <taxon>Bacteria</taxon>
        <taxon>Bacillati</taxon>
        <taxon>Bacillota</taxon>
        <taxon>Hydrogenispora</taxon>
    </lineage>
</organism>
<dbReference type="Pfam" id="PF00107">
    <property type="entry name" value="ADH_zinc_N"/>
    <property type="match status" value="1"/>
</dbReference>
<dbReference type="GO" id="GO:0016491">
    <property type="term" value="F:oxidoreductase activity"/>
    <property type="evidence" value="ECO:0007669"/>
    <property type="project" value="UniProtKB-KW"/>
</dbReference>
<name>A0A4R1RW34_HYDET</name>
<evidence type="ECO:0000256" key="5">
    <source>
        <dbReference type="SAM" id="Phobius"/>
    </source>
</evidence>
<sequence length="318" mass="35170">MAGMMRMSELYQPRTSRLIEAEIPTPGPDDVLIKVRACGVCGSEYFDWNGGNNRFPLYFGHEVTGEVVAVGGRVAGFQRGDRVAGLFRKGFAEYALIDQTRVGKLPDPVSFDEAALGEPLLCIVSGALRTDVGLGKTVAIIGVGFMGLLVLQLMKLKGAYRIIAIDTRPEMLEWARHYGADEIYTPDRVPAVYKLDHSTGNTGTDVVIECTGKEAPLNLAIEMVKCHGILSIVGYHQGEYTRVNLQMLNWKSVDLINAHEKRDDHKMRCLDIGLRLMAKGQVSVKELITNRYALDQIDQAFMDFEQKNAGYIKGIVTV</sequence>
<dbReference type="EMBL" id="SLUN01000008">
    <property type="protein sequence ID" value="TCL70885.1"/>
    <property type="molecule type" value="Genomic_DNA"/>
</dbReference>
<keyword evidence="3" id="KW-0560">Oxidoreductase</keyword>
<dbReference type="InterPro" id="IPR020843">
    <property type="entry name" value="ER"/>
</dbReference>
<dbReference type="SUPFAM" id="SSF50129">
    <property type="entry name" value="GroES-like"/>
    <property type="match status" value="1"/>
</dbReference>
<dbReference type="RefSeq" id="WP_165907892.1">
    <property type="nucleotide sequence ID" value="NZ_SLUN01000008.1"/>
</dbReference>
<dbReference type="Pfam" id="PF08240">
    <property type="entry name" value="ADH_N"/>
    <property type="match status" value="1"/>
</dbReference>
<dbReference type="InterPro" id="IPR050129">
    <property type="entry name" value="Zn_alcohol_dh"/>
</dbReference>
<dbReference type="InterPro" id="IPR011032">
    <property type="entry name" value="GroES-like_sf"/>
</dbReference>
<gene>
    <name evidence="7" type="ORF">EDC14_100830</name>
</gene>
<accession>A0A4R1RW34</accession>
<evidence type="ECO:0000256" key="1">
    <source>
        <dbReference type="ARBA" id="ARBA00022723"/>
    </source>
</evidence>
<keyword evidence="2 4" id="KW-0862">Zinc</keyword>
<feature type="domain" description="Enoyl reductase (ER)" evidence="6">
    <location>
        <begin position="11"/>
        <end position="318"/>
    </location>
</feature>
<evidence type="ECO:0000313" key="8">
    <source>
        <dbReference type="Proteomes" id="UP000295008"/>
    </source>
</evidence>
<comment type="similarity">
    <text evidence="4">Belongs to the zinc-containing alcohol dehydrogenase family.</text>
</comment>